<evidence type="ECO:0000313" key="7">
    <source>
        <dbReference type="Proteomes" id="UP001286313"/>
    </source>
</evidence>
<evidence type="ECO:0000256" key="3">
    <source>
        <dbReference type="ARBA" id="ARBA00025466"/>
    </source>
</evidence>
<comment type="caution">
    <text evidence="6">The sequence shown here is derived from an EMBL/GenBank/DDBJ whole genome shotgun (WGS) entry which is preliminary data.</text>
</comment>
<feature type="region of interest" description="Disordered" evidence="4">
    <location>
        <begin position="158"/>
        <end position="224"/>
    </location>
</feature>
<feature type="compositionally biased region" description="Polar residues" evidence="4">
    <location>
        <begin position="202"/>
        <end position="224"/>
    </location>
</feature>
<accession>A0AAE1EUP2</accession>
<sequence>MENTRGVRTKYITAEQRTFLLNLIEERKSVLFDKSHDHRMVLKKDAWTEVSTIFNSTGIGPQRSQQQLKKIWENSKGKAKKHHAAWKRETWRTGGGAPPKEPDDETKKILRHISEDLDDLGNDLNSDARPSNAVGEPVVLFDGDIELLDHTYAVEEPNTTQTTPQRTTTLTSTSQHIVTPKPTPQLTVNTTTLTLDDTPTQSPQTHTIGTSSQKKRSLTSQHTLQQQKLQGPLARKKRWRVVKFTQEVSYSAALDLQRREHELTMKSLQLEIELKEKALTVVEKFSQIADKLISKFSSYFYNYNSYIII</sequence>
<proteinExistence type="predicted"/>
<comment type="function">
    <text evidence="3">Involved in transvection phenomena (= synapsis-dependent gene expression), where the synaptic pairing of chromosomes carrying genes with which zeste interacts influences the expression of these genes. Zeste binds to DNA and stimulates transcription from a nearby promoter.</text>
</comment>
<feature type="compositionally biased region" description="Low complexity" evidence="4">
    <location>
        <begin position="159"/>
        <end position="175"/>
    </location>
</feature>
<keyword evidence="7" id="KW-1185">Reference proteome</keyword>
<dbReference type="PANTHER" id="PTHR21411">
    <property type="entry name" value="APONTIC"/>
    <property type="match status" value="1"/>
</dbReference>
<protein>
    <recommendedName>
        <fullName evidence="2">Regulatory protein zeste</fullName>
    </recommendedName>
</protein>
<dbReference type="AlphaFoldDB" id="A0AAE1EUP2"/>
<dbReference type="Proteomes" id="UP001286313">
    <property type="component" value="Unassembled WGS sequence"/>
</dbReference>
<evidence type="ECO:0000259" key="5">
    <source>
        <dbReference type="Pfam" id="PF13873"/>
    </source>
</evidence>
<name>A0AAE1EUP2_PETCI</name>
<reference evidence="6" key="1">
    <citation type="submission" date="2023-10" db="EMBL/GenBank/DDBJ databases">
        <title>Genome assemblies of two species of porcelain crab, Petrolisthes cinctipes and Petrolisthes manimaculis (Anomura: Porcellanidae).</title>
        <authorList>
            <person name="Angst P."/>
        </authorList>
    </citation>
    <scope>NUCLEOTIDE SEQUENCE</scope>
    <source>
        <strain evidence="6">PB745_01</strain>
        <tissue evidence="6">Gill</tissue>
    </source>
</reference>
<feature type="compositionally biased region" description="Low complexity" evidence="4">
    <location>
        <begin position="184"/>
        <end position="201"/>
    </location>
</feature>
<evidence type="ECO:0000256" key="2">
    <source>
        <dbReference type="ARBA" id="ARBA00016807"/>
    </source>
</evidence>
<dbReference type="InterPro" id="IPR028002">
    <property type="entry name" value="Myb_DNA-bind_5"/>
</dbReference>
<evidence type="ECO:0000256" key="4">
    <source>
        <dbReference type="SAM" id="MobiDB-lite"/>
    </source>
</evidence>
<dbReference type="PANTHER" id="PTHR21411:SF0">
    <property type="entry name" value="REGULATORY PROTEIN ZESTE"/>
    <property type="match status" value="1"/>
</dbReference>
<feature type="domain" description="Myb/SANT-like DNA-binding" evidence="5">
    <location>
        <begin position="8"/>
        <end position="84"/>
    </location>
</feature>
<evidence type="ECO:0000313" key="6">
    <source>
        <dbReference type="EMBL" id="KAK3861808.1"/>
    </source>
</evidence>
<gene>
    <name evidence="6" type="ORF">Pcinc_032280</name>
</gene>
<dbReference type="Pfam" id="PF13873">
    <property type="entry name" value="Myb_DNA-bind_5"/>
    <property type="match status" value="1"/>
</dbReference>
<dbReference type="EMBL" id="JAWQEG010004400">
    <property type="protein sequence ID" value="KAK3861808.1"/>
    <property type="molecule type" value="Genomic_DNA"/>
</dbReference>
<evidence type="ECO:0000256" key="1">
    <source>
        <dbReference type="ARBA" id="ARBA00011764"/>
    </source>
</evidence>
<organism evidence="6 7">
    <name type="scientific">Petrolisthes cinctipes</name>
    <name type="common">Flat porcelain crab</name>
    <dbReference type="NCBI Taxonomy" id="88211"/>
    <lineage>
        <taxon>Eukaryota</taxon>
        <taxon>Metazoa</taxon>
        <taxon>Ecdysozoa</taxon>
        <taxon>Arthropoda</taxon>
        <taxon>Crustacea</taxon>
        <taxon>Multicrustacea</taxon>
        <taxon>Malacostraca</taxon>
        <taxon>Eumalacostraca</taxon>
        <taxon>Eucarida</taxon>
        <taxon>Decapoda</taxon>
        <taxon>Pleocyemata</taxon>
        <taxon>Anomura</taxon>
        <taxon>Galatheoidea</taxon>
        <taxon>Porcellanidae</taxon>
        <taxon>Petrolisthes</taxon>
    </lineage>
</organism>
<comment type="subunit">
    <text evidence="1">Self-associates forming complexes of several hundred monomers.</text>
</comment>